<dbReference type="KEGG" id="maea:20159508"/>
<evidence type="ECO:0000256" key="12">
    <source>
        <dbReference type="ARBA" id="ARBA00023027"/>
    </source>
</evidence>
<reference evidence="20" key="1">
    <citation type="submission" date="2014-04" db="EMBL/GenBank/DDBJ databases">
        <title>Sequencing, Annotation and Characterization of the Mitogenome of the Soft-shell clam Mya arenaria.</title>
        <authorList>
            <person name="Wilson J.J."/>
            <person name="Hefner M."/>
            <person name="Walker C.W."/>
            <person name="Page S.T."/>
        </authorList>
    </citation>
    <scope>NUCLEOTIDE SEQUENCE</scope>
</reference>
<keyword evidence="9" id="KW-1278">Translocase</keyword>
<evidence type="ECO:0000256" key="1">
    <source>
        <dbReference type="ARBA" id="ARBA00004448"/>
    </source>
</evidence>
<dbReference type="Pfam" id="PF00361">
    <property type="entry name" value="Proton_antipo_M"/>
    <property type="match status" value="1"/>
</dbReference>
<dbReference type="PANTHER" id="PTHR46552">
    <property type="entry name" value="NADH-UBIQUINONE OXIDOREDUCTASE CHAIN 2"/>
    <property type="match status" value="1"/>
</dbReference>
<evidence type="ECO:0000256" key="14">
    <source>
        <dbReference type="ARBA" id="ARBA00023128"/>
    </source>
</evidence>
<evidence type="ECO:0000259" key="19">
    <source>
        <dbReference type="Pfam" id="PF00361"/>
    </source>
</evidence>
<feature type="transmembrane region" description="Helical" evidence="18">
    <location>
        <begin position="63"/>
        <end position="89"/>
    </location>
</feature>
<feature type="domain" description="NADH:quinone oxidoreductase/Mrp antiporter transmembrane" evidence="19">
    <location>
        <begin position="29"/>
        <end position="291"/>
    </location>
</feature>
<keyword evidence="12" id="KW-0520">NAD</keyword>
<keyword evidence="10" id="KW-0249">Electron transport</keyword>
<dbReference type="RefSeq" id="YP_009054303.1">
    <property type="nucleotide sequence ID" value="NC_024738.1"/>
</dbReference>
<evidence type="ECO:0000256" key="17">
    <source>
        <dbReference type="ARBA" id="ARBA00049551"/>
    </source>
</evidence>
<dbReference type="AlphaFoldDB" id="A0A076J9P4"/>
<organism evidence="20">
    <name type="scientific">Mya arenaria</name>
    <name type="common">Soft-shell clam</name>
    <dbReference type="NCBI Taxonomy" id="6604"/>
    <lineage>
        <taxon>Eukaryota</taxon>
        <taxon>Metazoa</taxon>
        <taxon>Spiralia</taxon>
        <taxon>Lophotrochozoa</taxon>
        <taxon>Mollusca</taxon>
        <taxon>Bivalvia</taxon>
        <taxon>Autobranchia</taxon>
        <taxon>Heteroconchia</taxon>
        <taxon>Euheterodonta</taxon>
        <taxon>Imparidentia</taxon>
        <taxon>Neoheterodontei</taxon>
        <taxon>Myida</taxon>
        <taxon>Myoidea</taxon>
        <taxon>Myidae</taxon>
        <taxon>Mya</taxon>
    </lineage>
</organism>
<evidence type="ECO:0000256" key="2">
    <source>
        <dbReference type="ARBA" id="ARBA00007012"/>
    </source>
</evidence>
<feature type="transmembrane region" description="Helical" evidence="18">
    <location>
        <begin position="157"/>
        <end position="176"/>
    </location>
</feature>
<dbReference type="GO" id="GO:0008137">
    <property type="term" value="F:NADH dehydrogenase (ubiquinone) activity"/>
    <property type="evidence" value="ECO:0007669"/>
    <property type="project" value="UniProtKB-EC"/>
</dbReference>
<accession>A0A076J9P4</accession>
<feature type="transmembrane region" description="Helical" evidence="18">
    <location>
        <begin position="333"/>
        <end position="353"/>
    </location>
</feature>
<dbReference type="CTD" id="4536"/>
<sequence length="354" mass="38907">MAISRMGPSTVMCVLWVLSGLLGVILSKGLFGVWFWLEWGFAGAICLVSGVSLEENEGAMKYFIFQSLGSMLIFFSFVMISCGGLLSIWSGGVSGFVGILIKLGMFPFHFWVPSVMGLISWKSCFLIGWMQKVGPLYVLSNFGISSSMYGFLEVSAFLTSVVGALGGMGILPYRVLIGYSSLVHSGWLVVVCLCSSVFLYVYLFVYGIVFFFAVSVLSEKKLFSFLDHCNMYDNSKQGAWENEMSKIGVLIHLSSLSGMPPFLGGTLKMLSVYVLWQKFPFSCLILVMCSIISFYFYLSLIMNCLVSIGTSSSGNFISKEGRSFWSGMSSGDLLILVVQMWGGMGLVYLLGFLT</sequence>
<evidence type="ECO:0000256" key="4">
    <source>
        <dbReference type="ARBA" id="ARBA00021008"/>
    </source>
</evidence>
<keyword evidence="14 20" id="KW-0496">Mitochondrion</keyword>
<keyword evidence="7 18" id="KW-0812">Transmembrane</keyword>
<dbReference type="GeneID" id="20159508"/>
<evidence type="ECO:0000256" key="16">
    <source>
        <dbReference type="ARBA" id="ARBA00031028"/>
    </source>
</evidence>
<keyword evidence="8" id="KW-0999">Mitochondrion inner membrane</keyword>
<evidence type="ECO:0000256" key="11">
    <source>
        <dbReference type="ARBA" id="ARBA00022989"/>
    </source>
</evidence>
<evidence type="ECO:0000256" key="8">
    <source>
        <dbReference type="ARBA" id="ARBA00022792"/>
    </source>
</evidence>
<keyword evidence="5" id="KW-0813">Transport</keyword>
<dbReference type="EMBL" id="KJ755996">
    <property type="protein sequence ID" value="AII72402.1"/>
    <property type="molecule type" value="Genomic_DNA"/>
</dbReference>
<dbReference type="EC" id="7.1.1.2" evidence="3"/>
<comment type="subcellular location">
    <subcellularLocation>
        <location evidence="1">Mitochondrion inner membrane</location>
        <topology evidence="1">Multi-pass membrane protein</topology>
    </subcellularLocation>
</comment>
<name>A0A076J9P4_MYAAR</name>
<geneLocation type="mitochondrion" evidence="20"/>
<dbReference type="GO" id="GO:0005743">
    <property type="term" value="C:mitochondrial inner membrane"/>
    <property type="evidence" value="ECO:0007669"/>
    <property type="project" value="UniProtKB-SubCell"/>
</dbReference>
<evidence type="ECO:0000256" key="13">
    <source>
        <dbReference type="ARBA" id="ARBA00023075"/>
    </source>
</evidence>
<evidence type="ECO:0000256" key="10">
    <source>
        <dbReference type="ARBA" id="ARBA00022982"/>
    </source>
</evidence>
<dbReference type="InterPro" id="IPR001750">
    <property type="entry name" value="ND/Mrp_TM"/>
</dbReference>
<feature type="transmembrane region" description="Helical" evidence="18">
    <location>
        <begin position="279"/>
        <end position="298"/>
    </location>
</feature>
<keyword evidence="13" id="KW-0830">Ubiquinone</keyword>
<protein>
    <recommendedName>
        <fullName evidence="4">NADH-ubiquinone oxidoreductase chain 2</fullName>
        <ecNumber evidence="3">7.1.1.2</ecNumber>
    </recommendedName>
    <alternativeName>
        <fullName evidence="16">NADH dehydrogenase subunit 2</fullName>
    </alternativeName>
</protein>
<evidence type="ECO:0000313" key="20">
    <source>
        <dbReference type="EMBL" id="AII72402.1"/>
    </source>
</evidence>
<dbReference type="InterPro" id="IPR050175">
    <property type="entry name" value="Complex_I_Subunit_2"/>
</dbReference>
<comment type="catalytic activity">
    <reaction evidence="17">
        <text>a ubiquinone + NADH + 5 H(+)(in) = a ubiquinol + NAD(+) + 4 H(+)(out)</text>
        <dbReference type="Rhea" id="RHEA:29091"/>
        <dbReference type="Rhea" id="RHEA-COMP:9565"/>
        <dbReference type="Rhea" id="RHEA-COMP:9566"/>
        <dbReference type="ChEBI" id="CHEBI:15378"/>
        <dbReference type="ChEBI" id="CHEBI:16389"/>
        <dbReference type="ChEBI" id="CHEBI:17976"/>
        <dbReference type="ChEBI" id="CHEBI:57540"/>
        <dbReference type="ChEBI" id="CHEBI:57945"/>
        <dbReference type="EC" id="7.1.1.2"/>
    </reaction>
</comment>
<dbReference type="PANTHER" id="PTHR46552:SF1">
    <property type="entry name" value="NADH-UBIQUINONE OXIDOREDUCTASE CHAIN 2"/>
    <property type="match status" value="1"/>
</dbReference>
<proteinExistence type="inferred from homology"/>
<comment type="similarity">
    <text evidence="2">Belongs to the complex I subunit 2 family.</text>
</comment>
<evidence type="ECO:0000256" key="7">
    <source>
        <dbReference type="ARBA" id="ARBA00022692"/>
    </source>
</evidence>
<evidence type="ECO:0000256" key="18">
    <source>
        <dbReference type="SAM" id="Phobius"/>
    </source>
</evidence>
<keyword evidence="11 18" id="KW-1133">Transmembrane helix</keyword>
<evidence type="ECO:0000256" key="15">
    <source>
        <dbReference type="ARBA" id="ARBA00023136"/>
    </source>
</evidence>
<evidence type="ECO:0000256" key="9">
    <source>
        <dbReference type="ARBA" id="ARBA00022967"/>
    </source>
</evidence>
<gene>
    <name evidence="20" type="primary">ND2</name>
</gene>
<dbReference type="GO" id="GO:0006120">
    <property type="term" value="P:mitochondrial electron transport, NADH to ubiquinone"/>
    <property type="evidence" value="ECO:0007669"/>
    <property type="project" value="TreeGrafter"/>
</dbReference>
<evidence type="ECO:0000256" key="5">
    <source>
        <dbReference type="ARBA" id="ARBA00022448"/>
    </source>
</evidence>
<evidence type="ECO:0000256" key="3">
    <source>
        <dbReference type="ARBA" id="ARBA00012944"/>
    </source>
</evidence>
<feature type="transmembrane region" description="Helical" evidence="18">
    <location>
        <begin position="188"/>
        <end position="217"/>
    </location>
</feature>
<feature type="transmembrane region" description="Helical" evidence="18">
    <location>
        <begin position="95"/>
        <end position="121"/>
    </location>
</feature>
<evidence type="ECO:0000256" key="6">
    <source>
        <dbReference type="ARBA" id="ARBA00022660"/>
    </source>
</evidence>
<keyword evidence="6" id="KW-0679">Respiratory chain</keyword>
<dbReference type="OrthoDB" id="6161587at2759"/>
<keyword evidence="15 18" id="KW-0472">Membrane</keyword>